<dbReference type="GO" id="GO:0016740">
    <property type="term" value="F:transferase activity"/>
    <property type="evidence" value="ECO:0007669"/>
    <property type="project" value="UniProtKB-KW"/>
</dbReference>
<dbReference type="InterPro" id="IPR004119">
    <property type="entry name" value="EcKL"/>
</dbReference>
<dbReference type="SUPFAM" id="SSF56112">
    <property type="entry name" value="Protein kinase-like (PK-like)"/>
    <property type="match status" value="1"/>
</dbReference>
<dbReference type="OrthoDB" id="9769860at2"/>
<name>A0A5B9PGF9_9BACT</name>
<dbReference type="KEGG" id="mff:MFFC18_35870"/>
<dbReference type="Proteomes" id="UP000322214">
    <property type="component" value="Chromosome"/>
</dbReference>
<reference evidence="2 3" key="1">
    <citation type="submission" date="2019-08" db="EMBL/GenBank/DDBJ databases">
        <title>Deep-cultivation of Planctomycetes and their phenomic and genomic characterization uncovers novel biology.</title>
        <authorList>
            <person name="Wiegand S."/>
            <person name="Jogler M."/>
            <person name="Boedeker C."/>
            <person name="Pinto D."/>
            <person name="Vollmers J."/>
            <person name="Rivas-Marin E."/>
            <person name="Kohn T."/>
            <person name="Peeters S.H."/>
            <person name="Heuer A."/>
            <person name="Rast P."/>
            <person name="Oberbeckmann S."/>
            <person name="Bunk B."/>
            <person name="Jeske O."/>
            <person name="Meyerdierks A."/>
            <person name="Storesund J.E."/>
            <person name="Kallscheuer N."/>
            <person name="Luecker S."/>
            <person name="Lage O.M."/>
            <person name="Pohl T."/>
            <person name="Merkel B.J."/>
            <person name="Hornburger P."/>
            <person name="Mueller R.-W."/>
            <person name="Bruemmer F."/>
            <person name="Labrenz M."/>
            <person name="Spormann A.M."/>
            <person name="Op den Camp H."/>
            <person name="Overmann J."/>
            <person name="Amann R."/>
            <person name="Jetten M.S.M."/>
            <person name="Mascher T."/>
            <person name="Medema M.H."/>
            <person name="Devos D.P."/>
            <person name="Kaster A.-K."/>
            <person name="Ovreas L."/>
            <person name="Rohde M."/>
            <person name="Galperin M.Y."/>
            <person name="Jogler C."/>
        </authorList>
    </citation>
    <scope>NUCLEOTIDE SEQUENCE [LARGE SCALE GENOMIC DNA]</scope>
    <source>
        <strain evidence="2 3">FC18</strain>
    </source>
</reference>
<dbReference type="PANTHER" id="PTHR11012">
    <property type="entry name" value="PROTEIN KINASE-LIKE DOMAIN-CONTAINING"/>
    <property type="match status" value="1"/>
</dbReference>
<dbReference type="RefSeq" id="WP_075086200.1">
    <property type="nucleotide sequence ID" value="NZ_LWSI01000052.1"/>
</dbReference>
<evidence type="ECO:0000259" key="1">
    <source>
        <dbReference type="SMART" id="SM00587"/>
    </source>
</evidence>
<dbReference type="InterPro" id="IPR015897">
    <property type="entry name" value="CHK_kinase-like"/>
</dbReference>
<evidence type="ECO:0000313" key="2">
    <source>
        <dbReference type="EMBL" id="QEG23686.1"/>
    </source>
</evidence>
<accession>A0A5B9PGF9</accession>
<dbReference type="PANTHER" id="PTHR11012:SF30">
    <property type="entry name" value="PROTEIN KINASE-LIKE DOMAIN-CONTAINING"/>
    <property type="match status" value="1"/>
</dbReference>
<protein>
    <submittedName>
        <fullName evidence="2">Phosphotransferase enzyme family protein</fullName>
    </submittedName>
</protein>
<feature type="domain" description="CHK kinase-like" evidence="1">
    <location>
        <begin position="112"/>
        <end position="278"/>
    </location>
</feature>
<keyword evidence="3" id="KW-1185">Reference proteome</keyword>
<gene>
    <name evidence="2" type="ORF">MFFC18_35870</name>
</gene>
<dbReference type="AlphaFoldDB" id="A0A5B9PGF9"/>
<organism evidence="2 3">
    <name type="scientific">Mariniblastus fucicola</name>
    <dbReference type="NCBI Taxonomy" id="980251"/>
    <lineage>
        <taxon>Bacteria</taxon>
        <taxon>Pseudomonadati</taxon>
        <taxon>Planctomycetota</taxon>
        <taxon>Planctomycetia</taxon>
        <taxon>Pirellulales</taxon>
        <taxon>Pirellulaceae</taxon>
        <taxon>Mariniblastus</taxon>
    </lineage>
</organism>
<sequence length="331" mass="37676">MNCELPTDQIAKLCGAESVEIVESIQSLWSGYGEIVRLHLVPQNETVVVKFVSPPEDRSHKYGWESDVSHQRKLSSYANERAWYNGASSECRERCRMANLIASEAVENRWLFVLEDLDKAGFPIRSSGVNERQLNSCLRWLANLHASFLFDTRIPNSQISAIEHGLWPTGTYWHLDTRPDEYDSMPGGVLKNSAASIDQKLNSARFQTIVHGDAKLANFCFSESDDVAVVDFQYVGGGCGMKDFAYFISSCFSDSECESQESDLLQTYFDYLSLAVDDKSLFDAIEEEWRSLYAFAWADFHRFLAGWSPGHWKIHRYSKRLTEQALAQLQN</sequence>
<dbReference type="InterPro" id="IPR011009">
    <property type="entry name" value="Kinase-like_dom_sf"/>
</dbReference>
<dbReference type="Pfam" id="PF02958">
    <property type="entry name" value="EcKL"/>
    <property type="match status" value="1"/>
</dbReference>
<dbReference type="STRING" id="980251.GCA_001642875_04365"/>
<keyword evidence="2" id="KW-0808">Transferase</keyword>
<proteinExistence type="predicted"/>
<dbReference type="SMART" id="SM00587">
    <property type="entry name" value="CHK"/>
    <property type="match status" value="1"/>
</dbReference>
<dbReference type="EMBL" id="CP042912">
    <property type="protein sequence ID" value="QEG23686.1"/>
    <property type="molecule type" value="Genomic_DNA"/>
</dbReference>
<evidence type="ECO:0000313" key="3">
    <source>
        <dbReference type="Proteomes" id="UP000322214"/>
    </source>
</evidence>
<dbReference type="Gene3D" id="3.90.1200.10">
    <property type="match status" value="1"/>
</dbReference>